<dbReference type="RefSeq" id="WP_092038529.1">
    <property type="nucleotide sequence ID" value="NZ_FOOK01000016.1"/>
</dbReference>
<feature type="domain" description="N-acetyltransferase" evidence="3">
    <location>
        <begin position="2"/>
        <end position="193"/>
    </location>
</feature>
<keyword evidence="1 4" id="KW-0808">Transferase</keyword>
<proteinExistence type="predicted"/>
<evidence type="ECO:0000256" key="1">
    <source>
        <dbReference type="ARBA" id="ARBA00022679"/>
    </source>
</evidence>
<evidence type="ECO:0000259" key="3">
    <source>
        <dbReference type="PROSITE" id="PS51186"/>
    </source>
</evidence>
<dbReference type="Pfam" id="PF00583">
    <property type="entry name" value="Acetyltransf_1"/>
    <property type="match status" value="1"/>
</dbReference>
<evidence type="ECO:0000313" key="5">
    <source>
        <dbReference type="Proteomes" id="UP000198661"/>
    </source>
</evidence>
<protein>
    <submittedName>
        <fullName evidence="4">Acetyltransferase (GNAT) domain-containing protein</fullName>
    </submittedName>
</protein>
<evidence type="ECO:0000313" key="4">
    <source>
        <dbReference type="EMBL" id="SFG11124.1"/>
    </source>
</evidence>
<reference evidence="4 5" key="1">
    <citation type="submission" date="2016-10" db="EMBL/GenBank/DDBJ databases">
        <authorList>
            <person name="de Groot N.N."/>
        </authorList>
    </citation>
    <scope>NUCLEOTIDE SEQUENCE [LARGE SCALE GENOMIC DNA]</scope>
    <source>
        <strain evidence="4 5">DSM 44945</strain>
    </source>
</reference>
<dbReference type="PANTHER" id="PTHR43420">
    <property type="entry name" value="ACETYLTRANSFERASE"/>
    <property type="match status" value="1"/>
</dbReference>
<gene>
    <name evidence="4" type="ORF">SAMN04488025_1166</name>
</gene>
<dbReference type="InterPro" id="IPR050680">
    <property type="entry name" value="YpeA/RimI_acetyltransf"/>
</dbReference>
<dbReference type="GO" id="GO:0016747">
    <property type="term" value="F:acyltransferase activity, transferring groups other than amino-acyl groups"/>
    <property type="evidence" value="ECO:0007669"/>
    <property type="project" value="InterPro"/>
</dbReference>
<dbReference type="SUPFAM" id="SSF55729">
    <property type="entry name" value="Acyl-CoA N-acyltransferases (Nat)"/>
    <property type="match status" value="1"/>
</dbReference>
<dbReference type="OrthoDB" id="9799092at2"/>
<evidence type="ECO:0000256" key="2">
    <source>
        <dbReference type="ARBA" id="ARBA00023315"/>
    </source>
</evidence>
<dbReference type="AlphaFoldDB" id="A0A1I2P503"/>
<dbReference type="Gene3D" id="3.40.630.30">
    <property type="match status" value="1"/>
</dbReference>
<dbReference type="STRING" id="201973.SAMN04488025_1166"/>
<keyword evidence="5" id="KW-1185">Reference proteome</keyword>
<dbReference type="EMBL" id="FOOK01000016">
    <property type="protein sequence ID" value="SFG11124.1"/>
    <property type="molecule type" value="Genomic_DNA"/>
</dbReference>
<dbReference type="InterPro" id="IPR016181">
    <property type="entry name" value="Acyl_CoA_acyltransferase"/>
</dbReference>
<dbReference type="PROSITE" id="PS51186">
    <property type="entry name" value="GNAT"/>
    <property type="match status" value="1"/>
</dbReference>
<keyword evidence="2" id="KW-0012">Acyltransferase</keyword>
<dbReference type="InterPro" id="IPR000182">
    <property type="entry name" value="GNAT_dom"/>
</dbReference>
<sequence>MIEVLCAKELGDAAKKRISEIFVDAFGHHLSFFSKDKNKLAEALEHMFVLDVFHVARIEGNIAGMAACTASDVHPVNHDRNELRKHFGIYKGTIANVVFKREFQKPIKVGKRTAFIQFFATDPKYRRRGVAKAIMNHLLSLPQYDEYILELTNTDPRVIRLYEKLGFKEFERIKQKYSRLSGLDYMVYMRYAK</sequence>
<name>A0A1I2P503_9BACL</name>
<organism evidence="4 5">
    <name type="scientific">Planifilum fulgidum</name>
    <dbReference type="NCBI Taxonomy" id="201973"/>
    <lineage>
        <taxon>Bacteria</taxon>
        <taxon>Bacillati</taxon>
        <taxon>Bacillota</taxon>
        <taxon>Bacilli</taxon>
        <taxon>Bacillales</taxon>
        <taxon>Thermoactinomycetaceae</taxon>
        <taxon>Planifilum</taxon>
    </lineage>
</organism>
<dbReference type="Proteomes" id="UP000198661">
    <property type="component" value="Unassembled WGS sequence"/>
</dbReference>
<dbReference type="CDD" id="cd04301">
    <property type="entry name" value="NAT_SF"/>
    <property type="match status" value="1"/>
</dbReference>
<accession>A0A1I2P503</accession>